<dbReference type="SUPFAM" id="SSF69065">
    <property type="entry name" value="RNase III domain-like"/>
    <property type="match status" value="1"/>
</dbReference>
<dbReference type="GO" id="GO:0004525">
    <property type="term" value="F:ribonuclease III activity"/>
    <property type="evidence" value="ECO:0007669"/>
    <property type="project" value="InterPro"/>
</dbReference>
<proteinExistence type="predicted"/>
<evidence type="ECO:0000259" key="3">
    <source>
        <dbReference type="PROSITE" id="PS50142"/>
    </source>
</evidence>
<dbReference type="Pfam" id="PF14622">
    <property type="entry name" value="Ribonucleas_3_3"/>
    <property type="match status" value="1"/>
</dbReference>
<dbReference type="AlphaFoldDB" id="A0AAV9VWB2"/>
<feature type="domain" description="RNase III" evidence="3">
    <location>
        <begin position="125"/>
        <end position="217"/>
    </location>
</feature>
<dbReference type="InterPro" id="IPR036389">
    <property type="entry name" value="RNase_III_sf"/>
</dbReference>
<feature type="compositionally biased region" description="Basic and acidic residues" evidence="2">
    <location>
        <begin position="462"/>
        <end position="473"/>
    </location>
</feature>
<feature type="compositionally biased region" description="Acidic residues" evidence="2">
    <location>
        <begin position="357"/>
        <end position="383"/>
    </location>
</feature>
<dbReference type="Gene3D" id="1.10.1520.10">
    <property type="entry name" value="Ribonuclease III domain"/>
    <property type="match status" value="1"/>
</dbReference>
<keyword evidence="1" id="KW-0694">RNA-binding</keyword>
<feature type="compositionally biased region" description="Basic residues" evidence="2">
    <location>
        <begin position="431"/>
        <end position="441"/>
    </location>
</feature>
<dbReference type="GO" id="GO:0010468">
    <property type="term" value="P:regulation of gene expression"/>
    <property type="evidence" value="ECO:0007669"/>
    <property type="project" value="TreeGrafter"/>
</dbReference>
<accession>A0AAV9VWB2</accession>
<feature type="compositionally biased region" description="Acidic residues" evidence="2">
    <location>
        <begin position="397"/>
        <end position="408"/>
    </location>
</feature>
<evidence type="ECO:0000256" key="1">
    <source>
        <dbReference type="ARBA" id="ARBA00022884"/>
    </source>
</evidence>
<feature type="compositionally biased region" description="Basic and acidic residues" evidence="2">
    <location>
        <begin position="415"/>
        <end position="430"/>
    </location>
</feature>
<feature type="compositionally biased region" description="Basic and acidic residues" evidence="2">
    <location>
        <begin position="442"/>
        <end position="453"/>
    </location>
</feature>
<dbReference type="Proteomes" id="UP001370758">
    <property type="component" value="Unassembled WGS sequence"/>
</dbReference>
<dbReference type="PANTHER" id="PTHR11207:SF0">
    <property type="entry name" value="RIBONUCLEASE 3"/>
    <property type="match status" value="1"/>
</dbReference>
<dbReference type="EMBL" id="JAVHJL010000010">
    <property type="protein sequence ID" value="KAK6497027.1"/>
    <property type="molecule type" value="Genomic_DNA"/>
</dbReference>
<dbReference type="InterPro" id="IPR000999">
    <property type="entry name" value="RNase_III_dom"/>
</dbReference>
<dbReference type="PROSITE" id="PS50142">
    <property type="entry name" value="RNASE_3_2"/>
    <property type="match status" value="1"/>
</dbReference>
<evidence type="ECO:0000313" key="5">
    <source>
        <dbReference type="Proteomes" id="UP001370758"/>
    </source>
</evidence>
<dbReference type="GO" id="GO:0006396">
    <property type="term" value="P:RNA processing"/>
    <property type="evidence" value="ECO:0007669"/>
    <property type="project" value="InterPro"/>
</dbReference>
<name>A0AAV9VWB2_9PEZI</name>
<comment type="caution">
    <text evidence="4">The sequence shown here is derived from an EMBL/GenBank/DDBJ whole genome shotgun (WGS) entry which is preliminary data.</text>
</comment>
<sequence>MEGLHQYILNHTDSDTIHENGNRQSFEQLGQVPHTPRQINYPYNIEVTDECLERAIDVLKLAFPRMRVPDFKADNAGWPEGPPTFGSRWQLAKVFVSKFALINPKPGEHLKARSIKAYGYNFFENNQRLREIGCHLLASVVSLAVMKRTEDFSGPVMAAATNKLRQRDVLSALAYLYGLDEFILTGMSSSGEPRKLDRTMLADCFLALVAAVYQDNGWEVMRDWLEDLVLPVLSLALESQDVKHAYDKGQEFAMAAGRRRELSANSQALQSPVISVSAPTQGQAPAQKSGSPLLDAWMELYAPGQRARIVHHTENHAGIYLGETCLATAWGGTKAEAEKNAIELALDKLEEAPSSEVEQEDIKEDGNGEENEDEDDDDDDVEVPIDLSKYIYSEDGRPDEEDVVEEGDIVYGGDRFTRMEEVEMAKQDRREKKREKGRRKKEKIEEKKMEKRRAANAAAGERATKREKKAEKKAAKRTGQNGGKKVRGGAR</sequence>
<dbReference type="PANTHER" id="PTHR11207">
    <property type="entry name" value="RIBONUCLEASE III"/>
    <property type="match status" value="1"/>
</dbReference>
<dbReference type="CDD" id="cd00593">
    <property type="entry name" value="RIBOc"/>
    <property type="match status" value="1"/>
</dbReference>
<dbReference type="GO" id="GO:0003725">
    <property type="term" value="F:double-stranded RNA binding"/>
    <property type="evidence" value="ECO:0007669"/>
    <property type="project" value="TreeGrafter"/>
</dbReference>
<keyword evidence="5" id="KW-1185">Reference proteome</keyword>
<gene>
    <name evidence="4" type="ORF">TWF481_002007</name>
</gene>
<feature type="region of interest" description="Disordered" evidence="2">
    <location>
        <begin position="348"/>
        <end position="491"/>
    </location>
</feature>
<protein>
    <recommendedName>
        <fullName evidence="3">RNase III domain-containing protein</fullName>
    </recommendedName>
</protein>
<dbReference type="GO" id="GO:0005634">
    <property type="term" value="C:nucleus"/>
    <property type="evidence" value="ECO:0007669"/>
    <property type="project" value="TreeGrafter"/>
</dbReference>
<organism evidence="4 5">
    <name type="scientific">Arthrobotrys musiformis</name>
    <dbReference type="NCBI Taxonomy" id="47236"/>
    <lineage>
        <taxon>Eukaryota</taxon>
        <taxon>Fungi</taxon>
        <taxon>Dikarya</taxon>
        <taxon>Ascomycota</taxon>
        <taxon>Pezizomycotina</taxon>
        <taxon>Orbiliomycetes</taxon>
        <taxon>Orbiliales</taxon>
        <taxon>Orbiliaceae</taxon>
        <taxon>Arthrobotrys</taxon>
    </lineage>
</organism>
<evidence type="ECO:0000313" key="4">
    <source>
        <dbReference type="EMBL" id="KAK6497027.1"/>
    </source>
</evidence>
<evidence type="ECO:0000256" key="2">
    <source>
        <dbReference type="SAM" id="MobiDB-lite"/>
    </source>
</evidence>
<dbReference type="SMART" id="SM00535">
    <property type="entry name" value="RIBOc"/>
    <property type="match status" value="1"/>
</dbReference>
<reference evidence="4 5" key="1">
    <citation type="submission" date="2023-08" db="EMBL/GenBank/DDBJ databases">
        <authorList>
            <person name="Palmer J.M."/>
        </authorList>
    </citation>
    <scope>NUCLEOTIDE SEQUENCE [LARGE SCALE GENOMIC DNA]</scope>
    <source>
        <strain evidence="4 5">TWF481</strain>
    </source>
</reference>